<evidence type="ECO:0000259" key="2">
    <source>
        <dbReference type="Pfam" id="PF00561"/>
    </source>
</evidence>
<protein>
    <submittedName>
        <fullName evidence="3">Alpha/beta hydrolase</fullName>
    </submittedName>
</protein>
<dbReference type="EMBL" id="JAVMIP010000006">
    <property type="protein sequence ID" value="MDS3860764.1"/>
    <property type="molecule type" value="Genomic_DNA"/>
</dbReference>
<reference evidence="4" key="1">
    <citation type="submission" date="2023-07" db="EMBL/GenBank/DDBJ databases">
        <authorList>
            <person name="Luz R."/>
            <person name="Cordeiro R."/>
            <person name="Fonseca A."/>
            <person name="Goncalves V."/>
        </authorList>
    </citation>
    <scope>NUCLEOTIDE SEQUENCE [LARGE SCALE GENOMIC DNA]</scope>
    <source>
        <strain evidence="4">BACA0444</strain>
    </source>
</reference>
<feature type="domain" description="AB hydrolase-1" evidence="2">
    <location>
        <begin position="29"/>
        <end position="271"/>
    </location>
</feature>
<keyword evidence="4" id="KW-1185">Reference proteome</keyword>
<gene>
    <name evidence="3" type="ORF">RIF25_08045</name>
</gene>
<keyword evidence="1 3" id="KW-0378">Hydrolase</keyword>
<dbReference type="InterPro" id="IPR029058">
    <property type="entry name" value="AB_hydrolase_fold"/>
</dbReference>
<dbReference type="Proteomes" id="UP001268256">
    <property type="component" value="Unassembled WGS sequence"/>
</dbReference>
<dbReference type="InterPro" id="IPR000639">
    <property type="entry name" value="Epox_hydrolase-like"/>
</dbReference>
<evidence type="ECO:0000256" key="1">
    <source>
        <dbReference type="ARBA" id="ARBA00022801"/>
    </source>
</evidence>
<dbReference type="RefSeq" id="WP_322878030.1">
    <property type="nucleotide sequence ID" value="NZ_JAVMIP010000006.1"/>
</dbReference>
<comment type="caution">
    <text evidence="3">The sequence shown here is derived from an EMBL/GenBank/DDBJ whole genome shotgun (WGS) entry which is preliminary data.</text>
</comment>
<accession>A0AAE4FR58</accession>
<evidence type="ECO:0000313" key="4">
    <source>
        <dbReference type="Proteomes" id="UP001268256"/>
    </source>
</evidence>
<dbReference type="PANTHER" id="PTHR43329">
    <property type="entry name" value="EPOXIDE HYDROLASE"/>
    <property type="match status" value="1"/>
</dbReference>
<name>A0AAE4FR58_9CYAN</name>
<dbReference type="GO" id="GO:0016787">
    <property type="term" value="F:hydrolase activity"/>
    <property type="evidence" value="ECO:0007669"/>
    <property type="project" value="UniProtKB-KW"/>
</dbReference>
<dbReference type="PRINTS" id="PR00412">
    <property type="entry name" value="EPOXHYDRLASE"/>
</dbReference>
<dbReference type="Pfam" id="PF00561">
    <property type="entry name" value="Abhydrolase_1"/>
    <property type="match status" value="1"/>
</dbReference>
<dbReference type="SUPFAM" id="SSF53474">
    <property type="entry name" value="alpha/beta-Hydrolases"/>
    <property type="match status" value="1"/>
</dbReference>
<dbReference type="AlphaFoldDB" id="A0AAE4FR58"/>
<evidence type="ECO:0000313" key="3">
    <source>
        <dbReference type="EMBL" id="MDS3860764.1"/>
    </source>
</evidence>
<proteinExistence type="predicted"/>
<sequence>MAVLDGPWTHKFLISNGIKLHYVTQGEGPLVLLLHGFPEFWYSWRHQIPVLAANFKVVALDLRGYNASDKPPDVGSYTLEELILDIEGVISGLGYERCILVGHDWGGFLAWGVADTYPERVQKLCVLNAPHPAKFREGLLNPQQLLSSWYIGLFQLPWLPEALLEWNDYQAIVTILQSNAVNQAAFSPTDLEVYKNAAGRRGCLRAMLNYYRNLGPGLGERDWSILNMPTLMLWGEGDKTLSQNLTIGTEAYARDLRIHYIPHCGHWVQQEQPQLVNQYLSEFL</sequence>
<organism evidence="3 4">
    <name type="scientific">Pseudocalidococcus azoricus BACA0444</name>
    <dbReference type="NCBI Taxonomy" id="2918990"/>
    <lineage>
        <taxon>Bacteria</taxon>
        <taxon>Bacillati</taxon>
        <taxon>Cyanobacteriota</taxon>
        <taxon>Cyanophyceae</taxon>
        <taxon>Acaryochloridales</taxon>
        <taxon>Thermosynechococcaceae</taxon>
        <taxon>Pseudocalidococcus</taxon>
        <taxon>Pseudocalidococcus azoricus</taxon>
    </lineage>
</organism>
<dbReference type="PRINTS" id="PR00111">
    <property type="entry name" value="ABHYDROLASE"/>
</dbReference>
<dbReference type="InterPro" id="IPR000073">
    <property type="entry name" value="AB_hydrolase_1"/>
</dbReference>
<dbReference type="Gene3D" id="3.40.50.1820">
    <property type="entry name" value="alpha/beta hydrolase"/>
    <property type="match status" value="1"/>
</dbReference>